<evidence type="ECO:0000313" key="3">
    <source>
        <dbReference type="Proteomes" id="UP000286268"/>
    </source>
</evidence>
<protein>
    <recommendedName>
        <fullName evidence="1">RNA polymerase sigma-70 region 4 domain-containing protein</fullName>
    </recommendedName>
</protein>
<dbReference type="GO" id="GO:0006352">
    <property type="term" value="P:DNA-templated transcription initiation"/>
    <property type="evidence" value="ECO:0007669"/>
    <property type="project" value="InterPro"/>
</dbReference>
<evidence type="ECO:0000313" key="2">
    <source>
        <dbReference type="EMBL" id="QAA30785.1"/>
    </source>
</evidence>
<dbReference type="InterPro" id="IPR007630">
    <property type="entry name" value="RNA_pol_sigma70_r4"/>
</dbReference>
<dbReference type="InterPro" id="IPR013324">
    <property type="entry name" value="RNA_pol_sigma_r3/r4-like"/>
</dbReference>
<sequence length="174" mass="20440">MDELYSKLVKCKAGSKKDILYIIEKFEPIINKYSKIIGSDDAKQEIILEVIKVLYKIPIHKETFKEDKYIVGYIKKAIIYKYWSLSKEKNKLFSCSYDFDFNTISSMNEGYTIELYDLLNDLTKREQFVIVSKYINELSDNDIANTIHISRQAVNQTKNRSINKLRKSLSKIIL</sequence>
<dbReference type="RefSeq" id="WP_128211237.1">
    <property type="nucleotide sequence ID" value="NZ_CP025746.1"/>
</dbReference>
<name>A0A3R5U7G5_9CLOT</name>
<dbReference type="GO" id="GO:0003700">
    <property type="term" value="F:DNA-binding transcription factor activity"/>
    <property type="evidence" value="ECO:0007669"/>
    <property type="project" value="InterPro"/>
</dbReference>
<dbReference type="Proteomes" id="UP000286268">
    <property type="component" value="Chromosome"/>
</dbReference>
<dbReference type="KEGG" id="cmah:C1I91_03440"/>
<organism evidence="2 3">
    <name type="scientific">Clostridium manihotivorum</name>
    <dbReference type="NCBI Taxonomy" id="2320868"/>
    <lineage>
        <taxon>Bacteria</taxon>
        <taxon>Bacillati</taxon>
        <taxon>Bacillota</taxon>
        <taxon>Clostridia</taxon>
        <taxon>Eubacteriales</taxon>
        <taxon>Clostridiaceae</taxon>
        <taxon>Clostridium</taxon>
    </lineage>
</organism>
<proteinExistence type="predicted"/>
<dbReference type="SUPFAM" id="SSF88659">
    <property type="entry name" value="Sigma3 and sigma4 domains of RNA polymerase sigma factors"/>
    <property type="match status" value="1"/>
</dbReference>
<dbReference type="EMBL" id="CP025746">
    <property type="protein sequence ID" value="QAA30785.1"/>
    <property type="molecule type" value="Genomic_DNA"/>
</dbReference>
<gene>
    <name evidence="2" type="ORF">C1I91_03440</name>
</gene>
<accession>A0A3R5U7G5</accession>
<dbReference type="Pfam" id="PF04545">
    <property type="entry name" value="Sigma70_r4"/>
    <property type="match status" value="1"/>
</dbReference>
<dbReference type="OrthoDB" id="2449942at2"/>
<dbReference type="AlphaFoldDB" id="A0A3R5U7G5"/>
<dbReference type="Gene3D" id="1.20.140.160">
    <property type="match status" value="1"/>
</dbReference>
<keyword evidence="3" id="KW-1185">Reference proteome</keyword>
<feature type="domain" description="RNA polymerase sigma-70 region 4" evidence="1">
    <location>
        <begin position="118"/>
        <end position="167"/>
    </location>
</feature>
<reference evidence="2 3" key="1">
    <citation type="submission" date="2018-01" db="EMBL/GenBank/DDBJ databases">
        <title>Genome Sequencing and Assembly of Anaerobacter polyendosporus strain CT4.</title>
        <authorList>
            <person name="Tachaapaikoon C."/>
            <person name="Sutheeworapong S."/>
            <person name="Jenjaroenpun P."/>
            <person name="Wongsurawat T."/>
            <person name="Nookeaw I."/>
            <person name="Cheawchanlertfa P."/>
            <person name="Kosugi A."/>
            <person name="Cheevadhanarak S."/>
            <person name="Ratanakhanokchai K."/>
        </authorList>
    </citation>
    <scope>NUCLEOTIDE SEQUENCE [LARGE SCALE GENOMIC DNA]</scope>
    <source>
        <strain evidence="2 3">CT4</strain>
    </source>
</reference>
<evidence type="ECO:0000259" key="1">
    <source>
        <dbReference type="Pfam" id="PF04545"/>
    </source>
</evidence>